<proteinExistence type="predicted"/>
<feature type="region of interest" description="Disordered" evidence="5">
    <location>
        <begin position="783"/>
        <end position="858"/>
    </location>
</feature>
<evidence type="ECO:0000256" key="5">
    <source>
        <dbReference type="SAM" id="MobiDB-lite"/>
    </source>
</evidence>
<keyword evidence="2 4" id="KW-0238">DNA-binding</keyword>
<keyword evidence="1" id="KW-0805">Transcription regulation</keyword>
<dbReference type="SUPFAM" id="SSF47095">
    <property type="entry name" value="HMG-box"/>
    <property type="match status" value="1"/>
</dbReference>
<feature type="compositionally biased region" description="Basic and acidic residues" evidence="5">
    <location>
        <begin position="827"/>
        <end position="844"/>
    </location>
</feature>
<evidence type="ECO:0000259" key="6">
    <source>
        <dbReference type="PROSITE" id="PS50118"/>
    </source>
</evidence>
<dbReference type="Proteomes" id="UP000193920">
    <property type="component" value="Unassembled WGS sequence"/>
</dbReference>
<feature type="compositionally biased region" description="Low complexity" evidence="5">
    <location>
        <begin position="931"/>
        <end position="952"/>
    </location>
</feature>
<gene>
    <name evidence="7" type="ORF">LY90DRAFT_82493</name>
</gene>
<dbReference type="STRING" id="1754190.A0A1Y2B5D4"/>
<keyword evidence="4" id="KW-0539">Nucleus</keyword>
<dbReference type="InterPro" id="IPR050140">
    <property type="entry name" value="SRY-related_HMG-box_TF-like"/>
</dbReference>
<dbReference type="GO" id="GO:0030154">
    <property type="term" value="P:cell differentiation"/>
    <property type="evidence" value="ECO:0007669"/>
    <property type="project" value="TreeGrafter"/>
</dbReference>
<evidence type="ECO:0000256" key="4">
    <source>
        <dbReference type="PROSITE-ProRule" id="PRU00267"/>
    </source>
</evidence>
<feature type="region of interest" description="Disordered" evidence="5">
    <location>
        <begin position="406"/>
        <end position="431"/>
    </location>
</feature>
<dbReference type="GO" id="GO:0001228">
    <property type="term" value="F:DNA-binding transcription activator activity, RNA polymerase II-specific"/>
    <property type="evidence" value="ECO:0007669"/>
    <property type="project" value="TreeGrafter"/>
</dbReference>
<protein>
    <recommendedName>
        <fullName evidence="6">HMG box domain-containing protein</fullName>
    </recommendedName>
</protein>
<reference evidence="7 8" key="1">
    <citation type="submission" date="2016-08" db="EMBL/GenBank/DDBJ databases">
        <title>A Parts List for Fungal Cellulosomes Revealed by Comparative Genomics.</title>
        <authorList>
            <consortium name="DOE Joint Genome Institute"/>
            <person name="Haitjema C.H."/>
            <person name="Gilmore S.P."/>
            <person name="Henske J.K."/>
            <person name="Solomon K.V."/>
            <person name="De Groot R."/>
            <person name="Kuo A."/>
            <person name="Mondo S.J."/>
            <person name="Salamov A.A."/>
            <person name="Labutti K."/>
            <person name="Zhao Z."/>
            <person name="Chiniquy J."/>
            <person name="Barry K."/>
            <person name="Brewer H.M."/>
            <person name="Purvine S.O."/>
            <person name="Wright A.T."/>
            <person name="Boxma B."/>
            <person name="Van Alen T."/>
            <person name="Hackstein J.H."/>
            <person name="Baker S.E."/>
            <person name="Grigoriev I.V."/>
            <person name="O'Malley M.A."/>
        </authorList>
    </citation>
    <scope>NUCLEOTIDE SEQUENCE [LARGE SCALE GENOMIC DNA]</scope>
    <source>
        <strain evidence="7 8">G1</strain>
    </source>
</reference>
<feature type="compositionally biased region" description="Polar residues" evidence="5">
    <location>
        <begin position="419"/>
        <end position="431"/>
    </location>
</feature>
<feature type="DNA-binding region" description="HMG box" evidence="4">
    <location>
        <begin position="734"/>
        <end position="802"/>
    </location>
</feature>
<organism evidence="7 8">
    <name type="scientific">Neocallimastix californiae</name>
    <dbReference type="NCBI Taxonomy" id="1754190"/>
    <lineage>
        <taxon>Eukaryota</taxon>
        <taxon>Fungi</taxon>
        <taxon>Fungi incertae sedis</taxon>
        <taxon>Chytridiomycota</taxon>
        <taxon>Chytridiomycota incertae sedis</taxon>
        <taxon>Neocallimastigomycetes</taxon>
        <taxon>Neocallimastigales</taxon>
        <taxon>Neocallimastigaceae</taxon>
        <taxon>Neocallimastix</taxon>
    </lineage>
</organism>
<dbReference type="CDD" id="cd01389">
    <property type="entry name" value="HMG-box_ROX1-like"/>
    <property type="match status" value="1"/>
</dbReference>
<dbReference type="InterPro" id="IPR036910">
    <property type="entry name" value="HMG_box_dom_sf"/>
</dbReference>
<evidence type="ECO:0000313" key="8">
    <source>
        <dbReference type="Proteomes" id="UP000193920"/>
    </source>
</evidence>
<dbReference type="AlphaFoldDB" id="A0A1Y2B5D4"/>
<evidence type="ECO:0000313" key="7">
    <source>
        <dbReference type="EMBL" id="ORY30051.1"/>
    </source>
</evidence>
<evidence type="ECO:0000256" key="1">
    <source>
        <dbReference type="ARBA" id="ARBA00023015"/>
    </source>
</evidence>
<dbReference type="PANTHER" id="PTHR10270:SF161">
    <property type="entry name" value="SEX-DETERMINING REGION Y PROTEIN"/>
    <property type="match status" value="1"/>
</dbReference>
<dbReference type="PANTHER" id="PTHR10270">
    <property type="entry name" value="SOX TRANSCRIPTION FACTOR"/>
    <property type="match status" value="1"/>
</dbReference>
<comment type="caution">
    <text evidence="7">The sequence shown here is derived from an EMBL/GenBank/DDBJ whole genome shotgun (WGS) entry which is preliminary data.</text>
</comment>
<dbReference type="OrthoDB" id="6247875at2759"/>
<dbReference type="Gene3D" id="1.10.30.10">
    <property type="entry name" value="High mobility group box domain"/>
    <property type="match status" value="1"/>
</dbReference>
<accession>A0A1Y2B5D4</accession>
<keyword evidence="8" id="KW-1185">Reference proteome</keyword>
<sequence>MANYGQMSMNNIGMNMNTIGMTVNNTTTNNANGVQVNGLNNIAIPTRVNVINPLAVGNSATAIRNVNGNYGMVVTNQNMQNLQLRNGLNANNVVGTNRIVGTAGLTYANANPVLQQRVATASQISTANMQNSNIYNQYQFNPNIVNTGKKNVTNLSPVNNATSSIGNIGQRLVQTYSTTNLQNTQFQKPIQVNTITPQNIQLINQNAVLAKTATVPLNQPQIQQQKNVITTPIQQTGTPIQQTGTPVLQTGTSIQQTGTSIQQTGTPVLQTGTSIQQTGTPVLQTGTSIQQARTSIQQTAITNTSTTTTALNDPTKIKQEALTTNVATPTSLEKIATNKTIENLNQPPVQEIKKENITTPIATTNPLITSLTPNSEGSNEVSKVNNTSNLNKNGIKIEKNEVSNVSKPTLSEGNEAKKNQISTPTTQSTNTGAVISTNTYKITNGTQNKTTTINTNNGVSYNQAQNMYQKQYINAPTAVNYPQAAVANNFQVNKAYYPAGSTNQATYLNQYAVKPINGNPVGNPVGIPQQKYYTVANGTYSNVNGTIQPGIKTINPTGPITYTVANNQKYVITNPTTNNVITGNRGIQGVNQYPVNNTMTNVYQVANNNTVKVSNGYIPNNGQVVMNSINNGQVSYVKVNPTVNGNVMNNGSNLVNYGTNATMINGAQYINKTGLPNQNLMTTAVNANGTFAKPLTTGPGEPNSKYLMNSQMSSFLLTPPTVSTTTSSRRRNDILRPPNPFILYRQEHHSKVLAEHEGISNTEISKIIGKMWKEESEEVKNKYKEKAQEMKRRHKLMYPDYRFSPRKQEEIRRRKKRKNVNPAPESTDSKKDESKKEENKKEGNAAEENIENAKKKLKTETSAIDTTKAAADASASSVSASASANTTTLNSTTNEIKKEGNLNFLNDLTVSNSLSAENLNSVLDITSSSNNPNIKTEATTTTTNIPTTTEESSNNIVSNNSLFNDLNTSLADINSFDIDNFHITEDNSFIDDYLNFSSNHTFQTTSDSMFNQLTDLINNNKK</sequence>
<dbReference type="PROSITE" id="PS50118">
    <property type="entry name" value="HMG_BOX_2"/>
    <property type="match status" value="1"/>
</dbReference>
<dbReference type="Pfam" id="PF00505">
    <property type="entry name" value="HMG_box"/>
    <property type="match status" value="1"/>
</dbReference>
<dbReference type="GO" id="GO:0005634">
    <property type="term" value="C:nucleus"/>
    <property type="evidence" value="ECO:0007669"/>
    <property type="project" value="UniProtKB-UniRule"/>
</dbReference>
<feature type="domain" description="HMG box" evidence="6">
    <location>
        <begin position="734"/>
        <end position="802"/>
    </location>
</feature>
<dbReference type="EMBL" id="MCOG01000176">
    <property type="protein sequence ID" value="ORY30051.1"/>
    <property type="molecule type" value="Genomic_DNA"/>
</dbReference>
<feature type="region of interest" description="Disordered" evidence="5">
    <location>
        <begin position="368"/>
        <end position="387"/>
    </location>
</feature>
<dbReference type="GO" id="GO:0000978">
    <property type="term" value="F:RNA polymerase II cis-regulatory region sequence-specific DNA binding"/>
    <property type="evidence" value="ECO:0007669"/>
    <property type="project" value="TreeGrafter"/>
</dbReference>
<dbReference type="InterPro" id="IPR009071">
    <property type="entry name" value="HMG_box_dom"/>
</dbReference>
<dbReference type="SMART" id="SM00398">
    <property type="entry name" value="HMG"/>
    <property type="match status" value="1"/>
</dbReference>
<evidence type="ECO:0000256" key="3">
    <source>
        <dbReference type="ARBA" id="ARBA00023163"/>
    </source>
</evidence>
<keyword evidence="3" id="KW-0804">Transcription</keyword>
<name>A0A1Y2B5D4_9FUNG</name>
<dbReference type="FunFam" id="1.10.30.10:FF:000041">
    <property type="entry name" value="HMG box family protein"/>
    <property type="match status" value="1"/>
</dbReference>
<evidence type="ECO:0000256" key="2">
    <source>
        <dbReference type="ARBA" id="ARBA00023125"/>
    </source>
</evidence>
<feature type="region of interest" description="Disordered" evidence="5">
    <location>
        <begin position="870"/>
        <end position="892"/>
    </location>
</feature>
<feature type="region of interest" description="Disordered" evidence="5">
    <location>
        <begin position="928"/>
        <end position="952"/>
    </location>
</feature>